<reference evidence="1 2" key="1">
    <citation type="submission" date="2012-05" db="EMBL/GenBank/DDBJ databases">
        <title>Recombination and specialization in a pathogen metapopulation.</title>
        <authorList>
            <person name="Gardiner A."/>
            <person name="Kemen E."/>
            <person name="Schultz-Larsen T."/>
            <person name="MacLean D."/>
            <person name="Van Oosterhout C."/>
            <person name="Jones J.D.G."/>
        </authorList>
    </citation>
    <scope>NUCLEOTIDE SEQUENCE [LARGE SCALE GENOMIC DNA]</scope>
    <source>
        <strain evidence="1 2">Ac Nc2</strain>
    </source>
</reference>
<organism evidence="1 2">
    <name type="scientific">Albugo candida</name>
    <dbReference type="NCBI Taxonomy" id="65357"/>
    <lineage>
        <taxon>Eukaryota</taxon>
        <taxon>Sar</taxon>
        <taxon>Stramenopiles</taxon>
        <taxon>Oomycota</taxon>
        <taxon>Peronosporomycetes</taxon>
        <taxon>Albuginales</taxon>
        <taxon>Albuginaceae</taxon>
        <taxon>Albugo</taxon>
    </lineage>
</organism>
<keyword evidence="2" id="KW-1185">Reference proteome</keyword>
<protein>
    <submittedName>
        <fullName evidence="1">Uncharacterized protein</fullName>
    </submittedName>
</protein>
<comment type="caution">
    <text evidence="1">The sequence shown here is derived from an EMBL/GenBank/DDBJ whole genome shotgun (WGS) entry which is preliminary data.</text>
</comment>
<accession>A0A024G3E8</accession>
<evidence type="ECO:0000313" key="1">
    <source>
        <dbReference type="EMBL" id="CCI41285.1"/>
    </source>
</evidence>
<sequence>MEDSRHRKLNTTVNCNSISPLRSYRETNASHYHSHFVGYKRRSTNSLAVSGLRIGRKCCNEGTSRAPDLPDEYGSKLGICKLEANLVLQQLRKRSKVNLKL</sequence>
<proteinExistence type="predicted"/>
<dbReference type="AlphaFoldDB" id="A0A024G3E8"/>
<dbReference type="InParanoid" id="A0A024G3E8"/>
<dbReference type="EMBL" id="CAIX01000017">
    <property type="protein sequence ID" value="CCI41285.1"/>
    <property type="molecule type" value="Genomic_DNA"/>
</dbReference>
<name>A0A024G3E8_9STRA</name>
<dbReference type="Proteomes" id="UP000053237">
    <property type="component" value="Unassembled WGS sequence"/>
</dbReference>
<evidence type="ECO:0000313" key="2">
    <source>
        <dbReference type="Proteomes" id="UP000053237"/>
    </source>
</evidence>
<gene>
    <name evidence="1" type="ORF">BN9_020690</name>
</gene>